<dbReference type="SUPFAM" id="SSF81901">
    <property type="entry name" value="HCP-like"/>
    <property type="match status" value="2"/>
</dbReference>
<comment type="caution">
    <text evidence="2">The sequence shown here is derived from an EMBL/GenBank/DDBJ whole genome shotgun (WGS) entry which is preliminary data.</text>
</comment>
<dbReference type="InterPro" id="IPR011990">
    <property type="entry name" value="TPR-like_helical_dom_sf"/>
</dbReference>
<feature type="chain" id="PRO_5003393582" description="Sel1 repeat family protein" evidence="1">
    <location>
        <begin position="25"/>
        <end position="328"/>
    </location>
</feature>
<protein>
    <recommendedName>
        <fullName evidence="4">Sel1 repeat family protein</fullName>
    </recommendedName>
</protein>
<keyword evidence="1" id="KW-0732">Signal</keyword>
<reference evidence="2 3" key="1">
    <citation type="journal article" date="2012" name="Int. J. Syst. Evol. Microbiol.">
        <title>Vibrio caribbeanicus sp. nov., isolated from the marine sponge Scleritoderma cyanea.</title>
        <authorList>
            <person name="Hoffmann M."/>
            <person name="Monday S.R."/>
            <person name="Allard M.W."/>
            <person name="Strain E.A."/>
            <person name="Whittaker P."/>
            <person name="Naum M."/>
            <person name="McCarthy P.J."/>
            <person name="Lopez J.V."/>
            <person name="Fischer M."/>
            <person name="Brown E.W."/>
        </authorList>
    </citation>
    <scope>NUCLEOTIDE SEQUENCE [LARGE SCALE GENOMIC DNA]</scope>
    <source>
        <strain evidence="2 3">ATCC 700023</strain>
    </source>
</reference>
<organism evidence="2 3">
    <name type="scientific">Vibrio ichthyoenteri ATCC 700023</name>
    <dbReference type="NCBI Taxonomy" id="870968"/>
    <lineage>
        <taxon>Bacteria</taxon>
        <taxon>Pseudomonadati</taxon>
        <taxon>Pseudomonadota</taxon>
        <taxon>Gammaproteobacteria</taxon>
        <taxon>Vibrionales</taxon>
        <taxon>Vibrionaceae</taxon>
        <taxon>Vibrio</taxon>
    </lineage>
</organism>
<dbReference type="AlphaFoldDB" id="F9RY98"/>
<gene>
    <name evidence="2" type="ORF">VII00023_17584</name>
</gene>
<evidence type="ECO:0000313" key="2">
    <source>
        <dbReference type="EMBL" id="EGU46904.1"/>
    </source>
</evidence>
<dbReference type="Proteomes" id="UP000004605">
    <property type="component" value="Unassembled WGS sequence"/>
</dbReference>
<keyword evidence="3" id="KW-1185">Reference proteome</keyword>
<sequence length="328" mass="37901">MKWLNCYTFILVVFVFGFSSLLHANQPIDELTPEQAYQQGSLLYQQNKYNQAKPLLKFAADHNHSPAAAMYASMFFSNTFIQSEGEHEYTLKSAELGNVFAMVAASSRRALADREYWRNKVIPILEQRAAQDDGLAMRLFYVLTIFQDKAEALSWLEQAAEAGDAFSQHELAKRYENGHDWFLIPGKREKEIERLLKTAADSGYRPAMLDYAYRLENRGDIEGYQYIIDNLVAIGDAEAIRGLGAHYRMAKKAELSAYYYKIFLDTMGNEGQNNGYETVQFFYDVVIKELTPLQVNQVKKKVNKYLKNHTVHFQKRIKDYEYTVDSFK</sequence>
<evidence type="ECO:0000313" key="3">
    <source>
        <dbReference type="Proteomes" id="UP000004605"/>
    </source>
</evidence>
<dbReference type="OrthoDB" id="5587079at2"/>
<accession>F9RY98</accession>
<dbReference type="Gene3D" id="1.25.40.10">
    <property type="entry name" value="Tetratricopeptide repeat domain"/>
    <property type="match status" value="1"/>
</dbReference>
<feature type="signal peptide" evidence="1">
    <location>
        <begin position="1"/>
        <end position="24"/>
    </location>
</feature>
<proteinExistence type="predicted"/>
<evidence type="ECO:0000256" key="1">
    <source>
        <dbReference type="SAM" id="SignalP"/>
    </source>
</evidence>
<name>F9RY98_9VIBR</name>
<dbReference type="EMBL" id="AFWF01000031">
    <property type="protein sequence ID" value="EGU46904.1"/>
    <property type="molecule type" value="Genomic_DNA"/>
</dbReference>
<dbReference type="RefSeq" id="WP_006710806.1">
    <property type="nucleotide sequence ID" value="NZ_AFWF01000031.1"/>
</dbReference>
<evidence type="ECO:0008006" key="4">
    <source>
        <dbReference type="Google" id="ProtNLM"/>
    </source>
</evidence>